<comment type="caution">
    <text evidence="2">The sequence shown here is derived from an EMBL/GenBank/DDBJ whole genome shotgun (WGS) entry which is preliminary data.</text>
</comment>
<evidence type="ECO:0000313" key="2">
    <source>
        <dbReference type="EMBL" id="MCX5574622.1"/>
    </source>
</evidence>
<feature type="chain" id="PRO_5045485412" description="Type 1 fimbrial protein" evidence="1">
    <location>
        <begin position="26"/>
        <end position="172"/>
    </location>
</feature>
<evidence type="ECO:0000256" key="1">
    <source>
        <dbReference type="SAM" id="SignalP"/>
    </source>
</evidence>
<feature type="signal peptide" evidence="1">
    <location>
        <begin position="1"/>
        <end position="25"/>
    </location>
</feature>
<accession>A0ABT3VXW1</accession>
<dbReference type="Proteomes" id="UP001146015">
    <property type="component" value="Unassembled WGS sequence"/>
</dbReference>
<sequence length="172" mass="19271">MNNHKPSAAFLLGVLSLFIQRTAQADFLKHGHVSLQGEILSSPCLINFSDNAKTSSDKYIAPEDVNNIRRSLSLAIDWKGCNNPTLSHHHADIGFEILPAEAMTAQETSLNFPDVSIRDAAGNEIMSGNGYQPVRHSFDTRALKYTFHFRGDSRLLMDGFYRPAVRFRVDYN</sequence>
<evidence type="ECO:0008006" key="4">
    <source>
        <dbReference type="Google" id="ProtNLM"/>
    </source>
</evidence>
<gene>
    <name evidence="2" type="ORF">OSH03_11700</name>
</gene>
<reference evidence="2" key="1">
    <citation type="submission" date="2022-11" db="EMBL/GenBank/DDBJ databases">
        <title>Biodiversity and phylogenetic relationships of bacteria.</title>
        <authorList>
            <person name="Machado R.A.R."/>
            <person name="Bhat A."/>
            <person name="Loulou A."/>
            <person name="Kallel S."/>
        </authorList>
    </citation>
    <scope>NUCLEOTIDE SEQUENCE</scope>
    <source>
        <strain evidence="2">E-TC7</strain>
    </source>
</reference>
<name>A0ABT3VXW1_9ENTR</name>
<proteinExistence type="predicted"/>
<dbReference type="EMBL" id="JAPKNE010000003">
    <property type="protein sequence ID" value="MCX5574622.1"/>
    <property type="molecule type" value="Genomic_DNA"/>
</dbReference>
<organism evidence="2 3">
    <name type="scientific">Enterobacter nematophilus</name>
    <dbReference type="NCBI Taxonomy" id="2994648"/>
    <lineage>
        <taxon>Bacteria</taxon>
        <taxon>Pseudomonadati</taxon>
        <taxon>Pseudomonadota</taxon>
        <taxon>Gammaproteobacteria</taxon>
        <taxon>Enterobacterales</taxon>
        <taxon>Enterobacteriaceae</taxon>
        <taxon>Enterobacter</taxon>
    </lineage>
</organism>
<protein>
    <recommendedName>
        <fullName evidence="4">Type 1 fimbrial protein</fullName>
    </recommendedName>
</protein>
<keyword evidence="3" id="KW-1185">Reference proteome</keyword>
<keyword evidence="1" id="KW-0732">Signal</keyword>
<dbReference type="RefSeq" id="WP_266179114.1">
    <property type="nucleotide sequence ID" value="NZ_JAPKNE010000003.1"/>
</dbReference>
<evidence type="ECO:0000313" key="3">
    <source>
        <dbReference type="Proteomes" id="UP001146015"/>
    </source>
</evidence>